<evidence type="ECO:0000256" key="4">
    <source>
        <dbReference type="ARBA" id="ARBA00022989"/>
    </source>
</evidence>
<accession>A0ABT5BU43</accession>
<feature type="transmembrane region" description="Helical" evidence="7">
    <location>
        <begin position="328"/>
        <end position="354"/>
    </location>
</feature>
<dbReference type="PANTHER" id="PTHR30572">
    <property type="entry name" value="MEMBRANE COMPONENT OF TRANSPORTER-RELATED"/>
    <property type="match status" value="1"/>
</dbReference>
<feature type="transmembrane region" description="Helical" evidence="7">
    <location>
        <begin position="279"/>
        <end position="304"/>
    </location>
</feature>
<dbReference type="Pfam" id="PF02687">
    <property type="entry name" value="FtsX"/>
    <property type="match status" value="1"/>
</dbReference>
<evidence type="ECO:0000256" key="6">
    <source>
        <dbReference type="ARBA" id="ARBA00038076"/>
    </source>
</evidence>
<organism evidence="10 11">
    <name type="scientific">Sorangium atrum</name>
    <dbReference type="NCBI Taxonomy" id="2995308"/>
    <lineage>
        <taxon>Bacteria</taxon>
        <taxon>Pseudomonadati</taxon>
        <taxon>Myxococcota</taxon>
        <taxon>Polyangia</taxon>
        <taxon>Polyangiales</taxon>
        <taxon>Polyangiaceae</taxon>
        <taxon>Sorangium</taxon>
    </lineage>
</organism>
<feature type="domain" description="MacB-like periplasmic core" evidence="9">
    <location>
        <begin position="21"/>
        <end position="242"/>
    </location>
</feature>
<reference evidence="10 11" key="1">
    <citation type="submission" date="2023-01" db="EMBL/GenBank/DDBJ databases">
        <title>Minimal conservation of predation-associated metabolite biosynthetic gene clusters underscores biosynthetic potential of Myxococcota including descriptions for ten novel species: Archangium lansinium sp. nov., Myxococcus landrumus sp. nov., Nannocystis bai.</title>
        <authorList>
            <person name="Ahearne A."/>
            <person name="Stevens C."/>
            <person name="Dowd S."/>
        </authorList>
    </citation>
    <scope>NUCLEOTIDE SEQUENCE [LARGE SCALE GENOMIC DNA]</scope>
    <source>
        <strain evidence="10 11">WIWO2</strain>
    </source>
</reference>
<evidence type="ECO:0000259" key="8">
    <source>
        <dbReference type="Pfam" id="PF02687"/>
    </source>
</evidence>
<dbReference type="EMBL" id="JAQNDK010000001">
    <property type="protein sequence ID" value="MDC0676943.1"/>
    <property type="molecule type" value="Genomic_DNA"/>
</dbReference>
<evidence type="ECO:0000313" key="11">
    <source>
        <dbReference type="Proteomes" id="UP001217485"/>
    </source>
</evidence>
<keyword evidence="5 7" id="KW-0472">Membrane</keyword>
<dbReference type="Proteomes" id="UP001217485">
    <property type="component" value="Unassembled WGS sequence"/>
</dbReference>
<sequence>MLIKETAKSAWRSLASNRLRTLLTMLGMIIGTAAVVAVLGIGEGARSSVEGRIRSLGANLLMVRPGSASASGVRSGTVKTLTEGDAEALKGLAGVAAVAPERSGSAQLRYMASNLNASVTGITPAYLEVRSLSVASGVSFSDLDEQQRARVVVLGANVARQLYAANVSASPLGTRLQINGNAFRVVGVLTEKGSGMGSPDDGVFVPMSTHRSVLFGQDHLSTISLQLASEDRSEVVIAQLDQLLRLRHRLRADQASDFEVRSQAEMLATMGQITGTFTMLLGSVAAVSLIVGGIGIMNIMLVSVRERTREIGVRMAVGARRGDILRQFLVEAVVVSLAGGVAGVGLGYGAAVLLSRFGEWATIVPPYAVGLALGVSILIGITFGVGPARRASRLDPVEALRFE</sequence>
<evidence type="ECO:0000256" key="7">
    <source>
        <dbReference type="SAM" id="Phobius"/>
    </source>
</evidence>
<name>A0ABT5BU43_9BACT</name>
<dbReference type="InterPro" id="IPR050250">
    <property type="entry name" value="Macrolide_Exporter_MacB"/>
</dbReference>
<evidence type="ECO:0000259" key="9">
    <source>
        <dbReference type="Pfam" id="PF12704"/>
    </source>
</evidence>
<feature type="transmembrane region" description="Helical" evidence="7">
    <location>
        <begin position="366"/>
        <end position="385"/>
    </location>
</feature>
<evidence type="ECO:0000256" key="1">
    <source>
        <dbReference type="ARBA" id="ARBA00004651"/>
    </source>
</evidence>
<keyword evidence="2" id="KW-1003">Cell membrane</keyword>
<comment type="caution">
    <text evidence="10">The sequence shown here is derived from an EMBL/GenBank/DDBJ whole genome shotgun (WGS) entry which is preliminary data.</text>
</comment>
<dbReference type="InterPro" id="IPR003838">
    <property type="entry name" value="ABC3_permease_C"/>
</dbReference>
<keyword evidence="4 7" id="KW-1133">Transmembrane helix</keyword>
<keyword evidence="3 7" id="KW-0812">Transmembrane</keyword>
<dbReference type="RefSeq" id="WP_272093716.1">
    <property type="nucleotide sequence ID" value="NZ_JAQNDK010000001.1"/>
</dbReference>
<protein>
    <submittedName>
        <fullName evidence="10">ABC transporter permease</fullName>
    </submittedName>
</protein>
<feature type="domain" description="ABC3 transporter permease C-terminal" evidence="8">
    <location>
        <begin position="283"/>
        <end position="396"/>
    </location>
</feature>
<evidence type="ECO:0000256" key="2">
    <source>
        <dbReference type="ARBA" id="ARBA00022475"/>
    </source>
</evidence>
<feature type="transmembrane region" description="Helical" evidence="7">
    <location>
        <begin position="21"/>
        <end position="42"/>
    </location>
</feature>
<comment type="subcellular location">
    <subcellularLocation>
        <location evidence="1">Cell membrane</location>
        <topology evidence="1">Multi-pass membrane protein</topology>
    </subcellularLocation>
</comment>
<evidence type="ECO:0000256" key="5">
    <source>
        <dbReference type="ARBA" id="ARBA00023136"/>
    </source>
</evidence>
<comment type="similarity">
    <text evidence="6">Belongs to the ABC-4 integral membrane protein family.</text>
</comment>
<keyword evidence="11" id="KW-1185">Reference proteome</keyword>
<dbReference type="PANTHER" id="PTHR30572:SF4">
    <property type="entry name" value="ABC TRANSPORTER PERMEASE YTRF"/>
    <property type="match status" value="1"/>
</dbReference>
<dbReference type="InterPro" id="IPR025857">
    <property type="entry name" value="MacB_PCD"/>
</dbReference>
<evidence type="ECO:0000256" key="3">
    <source>
        <dbReference type="ARBA" id="ARBA00022692"/>
    </source>
</evidence>
<gene>
    <name evidence="10" type="ORF">POL72_04265</name>
</gene>
<evidence type="ECO:0000313" key="10">
    <source>
        <dbReference type="EMBL" id="MDC0676943.1"/>
    </source>
</evidence>
<proteinExistence type="inferred from homology"/>
<dbReference type="Pfam" id="PF12704">
    <property type="entry name" value="MacB_PCD"/>
    <property type="match status" value="1"/>
</dbReference>